<dbReference type="GO" id="GO:0044781">
    <property type="term" value="P:bacterial-type flagellum organization"/>
    <property type="evidence" value="ECO:0007669"/>
    <property type="project" value="UniProtKB-KW"/>
</dbReference>
<dbReference type="STRING" id="112901.SAMN04488500_102217"/>
<dbReference type="PANTHER" id="PTHR34984">
    <property type="entry name" value="CARBON STORAGE REGULATOR"/>
    <property type="match status" value="1"/>
</dbReference>
<dbReference type="SUPFAM" id="SSF117130">
    <property type="entry name" value="CsrA-like"/>
    <property type="match status" value="1"/>
</dbReference>
<dbReference type="OrthoDB" id="9809061at2"/>
<accession>A0A1W1YUR2</accession>
<dbReference type="NCBIfam" id="TIGR00202">
    <property type="entry name" value="csrA"/>
    <property type="match status" value="1"/>
</dbReference>
<dbReference type="InterPro" id="IPR003751">
    <property type="entry name" value="CsrA"/>
</dbReference>
<evidence type="ECO:0000256" key="3">
    <source>
        <dbReference type="ARBA" id="ARBA00022845"/>
    </source>
</evidence>
<proteinExistence type="inferred from homology"/>
<evidence type="ECO:0000256" key="2">
    <source>
        <dbReference type="ARBA" id="ARBA00022491"/>
    </source>
</evidence>
<keyword evidence="7" id="KW-1185">Reference proteome</keyword>
<dbReference type="GO" id="GO:0006109">
    <property type="term" value="P:regulation of carbohydrate metabolic process"/>
    <property type="evidence" value="ECO:0007669"/>
    <property type="project" value="InterPro"/>
</dbReference>
<dbReference type="AlphaFoldDB" id="A0A1W1YUR2"/>
<dbReference type="HAMAP" id="MF_00167">
    <property type="entry name" value="CsrA"/>
    <property type="match status" value="1"/>
</dbReference>
<comment type="subcellular location">
    <subcellularLocation>
        <location evidence="5">Cytoplasm</location>
    </subcellularLocation>
</comment>
<organism evidence="6 7">
    <name type="scientific">Sporomusa malonica</name>
    <dbReference type="NCBI Taxonomy" id="112901"/>
    <lineage>
        <taxon>Bacteria</taxon>
        <taxon>Bacillati</taxon>
        <taxon>Bacillota</taxon>
        <taxon>Negativicutes</taxon>
        <taxon>Selenomonadales</taxon>
        <taxon>Sporomusaceae</taxon>
        <taxon>Sporomusa</taxon>
    </lineage>
</organism>
<keyword evidence="5" id="KW-1005">Bacterial flagellum biogenesis</keyword>
<dbReference type="RefSeq" id="WP_084574122.1">
    <property type="nucleotide sequence ID" value="NZ_CP155572.1"/>
</dbReference>
<evidence type="ECO:0000313" key="7">
    <source>
        <dbReference type="Proteomes" id="UP000192738"/>
    </source>
</evidence>
<keyword evidence="2 5" id="KW-0678">Repressor</keyword>
<comment type="function">
    <text evidence="5">A translational regulator that binds mRNA to regulate translation initiation and/or mRNA stability. Usually binds in the 5'-UTR at or near the Shine-Dalgarno sequence preventing ribosome-binding, thus repressing translation. Its main target seems to be the major flagellin gene, while its function is anatagonized by FliW.</text>
</comment>
<evidence type="ECO:0000256" key="4">
    <source>
        <dbReference type="ARBA" id="ARBA00022884"/>
    </source>
</evidence>
<dbReference type="NCBIfam" id="NF002469">
    <property type="entry name" value="PRK01712.1"/>
    <property type="match status" value="1"/>
</dbReference>
<gene>
    <name evidence="5" type="primary">csrA</name>
    <name evidence="6" type="ORF">SAMN04488500_102217</name>
</gene>
<dbReference type="FunFam" id="2.60.40.4380:FF:000002">
    <property type="entry name" value="Translational regulator CsrA"/>
    <property type="match status" value="1"/>
</dbReference>
<dbReference type="Gene3D" id="2.60.40.4380">
    <property type="entry name" value="Translational regulator CsrA"/>
    <property type="match status" value="1"/>
</dbReference>
<dbReference type="PANTHER" id="PTHR34984:SF1">
    <property type="entry name" value="CARBON STORAGE REGULATOR"/>
    <property type="match status" value="1"/>
</dbReference>
<dbReference type="GO" id="GO:0048027">
    <property type="term" value="F:mRNA 5'-UTR binding"/>
    <property type="evidence" value="ECO:0007669"/>
    <property type="project" value="UniProtKB-UniRule"/>
</dbReference>
<dbReference type="GO" id="GO:1902208">
    <property type="term" value="P:regulation of bacterial-type flagellum assembly"/>
    <property type="evidence" value="ECO:0007669"/>
    <property type="project" value="UniProtKB-UniRule"/>
</dbReference>
<dbReference type="GO" id="GO:0045947">
    <property type="term" value="P:negative regulation of translational initiation"/>
    <property type="evidence" value="ECO:0007669"/>
    <property type="project" value="UniProtKB-UniRule"/>
</dbReference>
<dbReference type="InterPro" id="IPR036107">
    <property type="entry name" value="CsrA_sf"/>
</dbReference>
<protein>
    <recommendedName>
        <fullName evidence="5">Translational regulator CsrA</fullName>
    </recommendedName>
</protein>
<dbReference type="GO" id="GO:0006402">
    <property type="term" value="P:mRNA catabolic process"/>
    <property type="evidence" value="ECO:0007669"/>
    <property type="project" value="InterPro"/>
</dbReference>
<reference evidence="6 7" key="1">
    <citation type="submission" date="2017-04" db="EMBL/GenBank/DDBJ databases">
        <authorList>
            <person name="Afonso C.L."/>
            <person name="Miller P.J."/>
            <person name="Scott M.A."/>
            <person name="Spackman E."/>
            <person name="Goraichik I."/>
            <person name="Dimitrov K.M."/>
            <person name="Suarez D.L."/>
            <person name="Swayne D.E."/>
        </authorList>
    </citation>
    <scope>NUCLEOTIDE SEQUENCE [LARGE SCALE GENOMIC DNA]</scope>
    <source>
        <strain evidence="6 7">DSM 5090</strain>
    </source>
</reference>
<keyword evidence="3 5" id="KW-0810">Translation regulation</keyword>
<keyword evidence="1 5" id="KW-0963">Cytoplasm</keyword>
<evidence type="ECO:0000256" key="1">
    <source>
        <dbReference type="ARBA" id="ARBA00022490"/>
    </source>
</evidence>
<keyword evidence="4 5" id="KW-0694">RNA-binding</keyword>
<comment type="subunit">
    <text evidence="5">Homodimer; the beta-strands of each monomer intercalate to form a hydrophobic core, while the alpha-helices form wings that extend away from the core.</text>
</comment>
<comment type="similarity">
    <text evidence="5">Belongs to the CsrA/RsmA family.</text>
</comment>
<dbReference type="Pfam" id="PF02599">
    <property type="entry name" value="CsrA"/>
    <property type="match status" value="1"/>
</dbReference>
<evidence type="ECO:0000313" key="6">
    <source>
        <dbReference type="EMBL" id="SMC39853.1"/>
    </source>
</evidence>
<dbReference type="GO" id="GO:0005829">
    <property type="term" value="C:cytosol"/>
    <property type="evidence" value="ECO:0007669"/>
    <property type="project" value="TreeGrafter"/>
</dbReference>
<name>A0A1W1YUR2_9FIRM</name>
<evidence type="ECO:0000256" key="5">
    <source>
        <dbReference type="HAMAP-Rule" id="MF_00167"/>
    </source>
</evidence>
<dbReference type="Proteomes" id="UP000192738">
    <property type="component" value="Unassembled WGS sequence"/>
</dbReference>
<sequence length="77" mass="8747">MLALTRKIGERIIVDDNIIFTVVDIKGDNVRLAIEAPKEIKIYRGEIYEAIINENKQSASPVNLNNMDMLKGIKTFK</sequence>
<dbReference type="EMBL" id="FWXI01000002">
    <property type="protein sequence ID" value="SMC39853.1"/>
    <property type="molecule type" value="Genomic_DNA"/>
</dbReference>